<keyword evidence="1" id="KW-0732">Signal</keyword>
<dbReference type="InterPro" id="IPR001680">
    <property type="entry name" value="WD40_rpt"/>
</dbReference>
<reference evidence="2 3" key="1">
    <citation type="submission" date="2018-06" db="EMBL/GenBank/DDBJ databases">
        <authorList>
            <consortium name="Pathogen Informatics"/>
            <person name="Doyle S."/>
        </authorList>
    </citation>
    <scope>NUCLEOTIDE SEQUENCE [LARGE SCALE GENOMIC DNA]</scope>
    <source>
        <strain evidence="2 3">NCTC5908</strain>
    </source>
</reference>
<protein>
    <recommendedName>
        <fullName evidence="4">WD40 repeat domain-containing protein</fullName>
    </recommendedName>
</protein>
<proteinExistence type="predicted"/>
<evidence type="ECO:0000313" key="2">
    <source>
        <dbReference type="EMBL" id="SSZ30096.1"/>
    </source>
</evidence>
<dbReference type="Gene3D" id="2.130.10.10">
    <property type="entry name" value="YVTN repeat-like/Quinoprotein amine dehydrogenase"/>
    <property type="match status" value="2"/>
</dbReference>
<sequence>MITLLKLFFLFGLLISTVGCNATSGVASLGVSSDGQYIITAHGRDELVLWDVAKKEKKLLAKNANPYSAYFIPDSHEFMWQDTNNIVHIQNVSGQEVKQFPHFETEGHIITADKRFYLSADTWGKLYKGYGDNLVPVYTDEPIAPSQPYTLSIHGNYILSTYDTITGRNDPPAETNLTANPVNPDIHKKSSYAGVTLWDKTTLKPIARLWGNSGRTTGRISPDGKWVVTGSDNHVKLMWEINNLNRLYMLIDLDGIYNEKTGYLDNSNVPPKPEKFKNKQITLSNTSAVAFVSDKDFILFPRNNKDELALLYKAGSEEIQGYVEIGRNPPISTGNLSIASSPKAHILVTGQGGKGGINVYRYHPATKELEKIWVAD</sequence>
<dbReference type="GeneID" id="49635408"/>
<dbReference type="Pfam" id="PF00400">
    <property type="entry name" value="WD40"/>
    <property type="match status" value="1"/>
</dbReference>
<feature type="signal peptide" evidence="1">
    <location>
        <begin position="1"/>
        <end position="22"/>
    </location>
</feature>
<evidence type="ECO:0008006" key="4">
    <source>
        <dbReference type="Google" id="ProtNLM"/>
    </source>
</evidence>
<dbReference type="InterPro" id="IPR015943">
    <property type="entry name" value="WD40/YVTN_repeat-like_dom_sf"/>
</dbReference>
<dbReference type="STRING" id="732.ADJ80_04545"/>
<evidence type="ECO:0000256" key="1">
    <source>
        <dbReference type="SAM" id="SignalP"/>
    </source>
</evidence>
<dbReference type="SUPFAM" id="SSF101908">
    <property type="entry name" value="Putative isomerase YbhE"/>
    <property type="match status" value="1"/>
</dbReference>
<dbReference type="AlphaFoldDB" id="A0A336N7R8"/>
<feature type="chain" id="PRO_5016313531" description="WD40 repeat domain-containing protein" evidence="1">
    <location>
        <begin position="23"/>
        <end position="376"/>
    </location>
</feature>
<accession>A0A336N7R8</accession>
<dbReference type="EMBL" id="UFSP01000003">
    <property type="protein sequence ID" value="SSZ30096.1"/>
    <property type="molecule type" value="Genomic_DNA"/>
</dbReference>
<dbReference type="RefSeq" id="WP_032995443.1">
    <property type="nucleotide sequence ID" value="NZ_MAQF01000029.1"/>
</dbReference>
<dbReference type="Proteomes" id="UP000253728">
    <property type="component" value="Unassembled WGS sequence"/>
</dbReference>
<organism evidence="2 3">
    <name type="scientific">Aggregatibacter aphrophilus</name>
    <name type="common">Haemophilus aphrophilus</name>
    <dbReference type="NCBI Taxonomy" id="732"/>
    <lineage>
        <taxon>Bacteria</taxon>
        <taxon>Pseudomonadati</taxon>
        <taxon>Pseudomonadota</taxon>
        <taxon>Gammaproteobacteria</taxon>
        <taxon>Pasteurellales</taxon>
        <taxon>Pasteurellaceae</taxon>
        <taxon>Aggregatibacter</taxon>
    </lineage>
</organism>
<dbReference type="PROSITE" id="PS51257">
    <property type="entry name" value="PROKAR_LIPOPROTEIN"/>
    <property type="match status" value="1"/>
</dbReference>
<name>A0A336N7R8_AGGAP</name>
<evidence type="ECO:0000313" key="3">
    <source>
        <dbReference type="Proteomes" id="UP000253728"/>
    </source>
</evidence>
<gene>
    <name evidence="2" type="ORF">NCTC5908_01915</name>
</gene>